<dbReference type="EMBL" id="CM018050">
    <property type="protein sequence ID" value="KAA8518785.1"/>
    <property type="molecule type" value="Genomic_DNA"/>
</dbReference>
<dbReference type="AlphaFoldDB" id="A0A5J4ZJH8"/>
<dbReference type="PROSITE" id="PS51666">
    <property type="entry name" value="QLQ"/>
    <property type="match status" value="1"/>
</dbReference>
<dbReference type="GO" id="GO:0005524">
    <property type="term" value="F:ATP binding"/>
    <property type="evidence" value="ECO:0007669"/>
    <property type="project" value="InterPro"/>
</dbReference>
<dbReference type="Pfam" id="PF00112">
    <property type="entry name" value="Peptidase_C1"/>
    <property type="match status" value="1"/>
</dbReference>
<dbReference type="Proteomes" id="UP000325577">
    <property type="component" value="Linkage Group LG7"/>
</dbReference>
<dbReference type="InterPro" id="IPR038765">
    <property type="entry name" value="Papain-like_cys_pep_sf"/>
</dbReference>
<comment type="subcellular location">
    <subcellularLocation>
        <location evidence="1">Nucleus</location>
    </subcellularLocation>
</comment>
<protein>
    <recommendedName>
        <fullName evidence="4">QLQ domain-containing protein</fullName>
    </recommendedName>
</protein>
<evidence type="ECO:0000313" key="6">
    <source>
        <dbReference type="Proteomes" id="UP000325577"/>
    </source>
</evidence>
<feature type="region of interest" description="Disordered" evidence="3">
    <location>
        <begin position="101"/>
        <end position="122"/>
    </location>
</feature>
<reference evidence="5 6" key="1">
    <citation type="submission" date="2019-09" db="EMBL/GenBank/DDBJ databases">
        <title>A chromosome-level genome assembly of the Chinese tupelo Nyssa sinensis.</title>
        <authorList>
            <person name="Yang X."/>
            <person name="Kang M."/>
            <person name="Yang Y."/>
            <person name="Xiong H."/>
            <person name="Wang M."/>
            <person name="Zhang Z."/>
            <person name="Wang Z."/>
            <person name="Wu H."/>
            <person name="Ma T."/>
            <person name="Liu J."/>
            <person name="Xi Z."/>
        </authorList>
    </citation>
    <scope>NUCLEOTIDE SEQUENCE [LARGE SCALE GENOMIC DNA]</scope>
    <source>
        <strain evidence="5">J267</strain>
        <tissue evidence="5">Leaf</tissue>
    </source>
</reference>
<accession>A0A5J4ZJH8</accession>
<keyword evidence="2" id="KW-0539">Nucleus</keyword>
<dbReference type="GO" id="GO:0008234">
    <property type="term" value="F:cysteine-type peptidase activity"/>
    <property type="evidence" value="ECO:0007669"/>
    <property type="project" value="InterPro"/>
</dbReference>
<dbReference type="OrthoDB" id="1740044at2759"/>
<dbReference type="GO" id="GO:0005634">
    <property type="term" value="C:nucleus"/>
    <property type="evidence" value="ECO:0007669"/>
    <property type="project" value="UniProtKB-SubCell"/>
</dbReference>
<keyword evidence="6" id="KW-1185">Reference proteome</keyword>
<dbReference type="InterPro" id="IPR014978">
    <property type="entry name" value="Gln-Leu-Gln_QLQ"/>
</dbReference>
<proteinExistence type="predicted"/>
<evidence type="ECO:0000256" key="3">
    <source>
        <dbReference type="SAM" id="MobiDB-lite"/>
    </source>
</evidence>
<dbReference type="GO" id="GO:0006355">
    <property type="term" value="P:regulation of DNA-templated transcription"/>
    <property type="evidence" value="ECO:0007669"/>
    <property type="project" value="InterPro"/>
</dbReference>
<dbReference type="InterPro" id="IPR025660">
    <property type="entry name" value="Pept_his_AS"/>
</dbReference>
<dbReference type="GO" id="GO:0006508">
    <property type="term" value="P:proteolysis"/>
    <property type="evidence" value="ECO:0007669"/>
    <property type="project" value="InterPro"/>
</dbReference>
<gene>
    <name evidence="5" type="ORF">F0562_016441</name>
</gene>
<dbReference type="GO" id="GO:0048731">
    <property type="term" value="P:system development"/>
    <property type="evidence" value="ECO:0007669"/>
    <property type="project" value="UniProtKB-ARBA"/>
</dbReference>
<dbReference type="SUPFAM" id="SSF54001">
    <property type="entry name" value="Cysteine proteinases"/>
    <property type="match status" value="1"/>
</dbReference>
<feature type="domain" description="QLQ" evidence="4">
    <location>
        <begin position="72"/>
        <end position="110"/>
    </location>
</feature>
<organism evidence="5 6">
    <name type="scientific">Nyssa sinensis</name>
    <dbReference type="NCBI Taxonomy" id="561372"/>
    <lineage>
        <taxon>Eukaryota</taxon>
        <taxon>Viridiplantae</taxon>
        <taxon>Streptophyta</taxon>
        <taxon>Embryophyta</taxon>
        <taxon>Tracheophyta</taxon>
        <taxon>Spermatophyta</taxon>
        <taxon>Magnoliopsida</taxon>
        <taxon>eudicotyledons</taxon>
        <taxon>Gunneridae</taxon>
        <taxon>Pentapetalae</taxon>
        <taxon>asterids</taxon>
        <taxon>Cornales</taxon>
        <taxon>Nyssaceae</taxon>
        <taxon>Nyssa</taxon>
    </lineage>
</organism>
<name>A0A5J4ZJH8_9ASTE</name>
<dbReference type="Gene3D" id="3.90.70.10">
    <property type="entry name" value="Cysteine proteinases"/>
    <property type="match status" value="1"/>
</dbReference>
<sequence length="260" mass="29651">MLLQQRSSLLRSNDSILSDGQQMLSFSSPNSQTVTLPYYHYTSNSCSRNTGYSSGGLNSASMHGVLAGVRGPFTPSQWMELEHQALIYKYITFRSKQRKDRTRTQIRSVEAATRSDPKASRRSPISCSRLRFIRSEAQLENSKLVRVFADLSRNYTDLISKPSHRALRDSDTNSIDESVLRQFEKEVKERIKVTRQDFAHYKSGVYKHVMGDVMGGHAVKLIGWGTTEDGEDYWVVDMFLIITFWMNRATGIFIPLDSKS</sequence>
<evidence type="ECO:0000313" key="5">
    <source>
        <dbReference type="EMBL" id="KAA8518785.1"/>
    </source>
</evidence>
<dbReference type="PROSITE" id="PS00639">
    <property type="entry name" value="THIOL_PROTEASE_HIS"/>
    <property type="match status" value="1"/>
</dbReference>
<dbReference type="Pfam" id="PF08880">
    <property type="entry name" value="QLQ"/>
    <property type="match status" value="1"/>
</dbReference>
<evidence type="ECO:0000259" key="4">
    <source>
        <dbReference type="PROSITE" id="PS51666"/>
    </source>
</evidence>
<evidence type="ECO:0000256" key="2">
    <source>
        <dbReference type="ARBA" id="ARBA00023242"/>
    </source>
</evidence>
<dbReference type="InterPro" id="IPR000668">
    <property type="entry name" value="Peptidase_C1A_C"/>
</dbReference>
<evidence type="ECO:0000256" key="1">
    <source>
        <dbReference type="ARBA" id="ARBA00004123"/>
    </source>
</evidence>